<accession>A0AC60QIK0</accession>
<gene>
    <name evidence="1" type="ORF">HPB47_019373</name>
</gene>
<evidence type="ECO:0000313" key="2">
    <source>
        <dbReference type="Proteomes" id="UP000805193"/>
    </source>
</evidence>
<sequence length="110" mass="12229">LHQEFIAITGVDLESKLLAFINKYGDGCLYLVKSGRCAKETVQELEADLEKLEGDARKCLNVEVVDIIAGVRTVMEIYWIFNIKHSSQNKNTLALLEHVCGLPSAPQTPL</sequence>
<reference evidence="1 2" key="1">
    <citation type="journal article" date="2020" name="Cell">
        <title>Large-Scale Comparative Analyses of Tick Genomes Elucidate Their Genetic Diversity and Vector Capacities.</title>
        <authorList>
            <consortium name="Tick Genome and Microbiome Consortium (TIGMIC)"/>
            <person name="Jia N."/>
            <person name="Wang J."/>
            <person name="Shi W."/>
            <person name="Du L."/>
            <person name="Sun Y."/>
            <person name="Zhan W."/>
            <person name="Jiang J.F."/>
            <person name="Wang Q."/>
            <person name="Zhang B."/>
            <person name="Ji P."/>
            <person name="Bell-Sakyi L."/>
            <person name="Cui X.M."/>
            <person name="Yuan T.T."/>
            <person name="Jiang B.G."/>
            <person name="Yang W.F."/>
            <person name="Lam T.T."/>
            <person name="Chang Q.C."/>
            <person name="Ding S.J."/>
            <person name="Wang X.J."/>
            <person name="Zhu J.G."/>
            <person name="Ruan X.D."/>
            <person name="Zhao L."/>
            <person name="Wei J.T."/>
            <person name="Ye R.Z."/>
            <person name="Que T.C."/>
            <person name="Du C.H."/>
            <person name="Zhou Y.H."/>
            <person name="Cheng J.X."/>
            <person name="Dai P.F."/>
            <person name="Guo W.B."/>
            <person name="Han X.H."/>
            <person name="Huang E.J."/>
            <person name="Li L.F."/>
            <person name="Wei W."/>
            <person name="Gao Y.C."/>
            <person name="Liu J.Z."/>
            <person name="Shao H.Z."/>
            <person name="Wang X."/>
            <person name="Wang C.C."/>
            <person name="Yang T.C."/>
            <person name="Huo Q.B."/>
            <person name="Li W."/>
            <person name="Chen H.Y."/>
            <person name="Chen S.E."/>
            <person name="Zhou L.G."/>
            <person name="Ni X.B."/>
            <person name="Tian J.H."/>
            <person name="Sheng Y."/>
            <person name="Liu T."/>
            <person name="Pan Y.S."/>
            <person name="Xia L.Y."/>
            <person name="Li J."/>
            <person name="Zhao F."/>
            <person name="Cao W.C."/>
        </authorList>
    </citation>
    <scope>NUCLEOTIDE SEQUENCE [LARGE SCALE GENOMIC DNA]</scope>
    <source>
        <strain evidence="1">Iper-2018</strain>
    </source>
</reference>
<dbReference type="Proteomes" id="UP000805193">
    <property type="component" value="Unassembled WGS sequence"/>
</dbReference>
<protein>
    <submittedName>
        <fullName evidence="1">Uncharacterized protein</fullName>
    </submittedName>
</protein>
<name>A0AC60QIK0_IXOPE</name>
<proteinExistence type="predicted"/>
<dbReference type="EMBL" id="JABSTQ010008786">
    <property type="protein sequence ID" value="KAG0434067.1"/>
    <property type="molecule type" value="Genomic_DNA"/>
</dbReference>
<keyword evidence="2" id="KW-1185">Reference proteome</keyword>
<comment type="caution">
    <text evidence="1">The sequence shown here is derived from an EMBL/GenBank/DDBJ whole genome shotgun (WGS) entry which is preliminary data.</text>
</comment>
<feature type="non-terminal residue" evidence="1">
    <location>
        <position position="110"/>
    </location>
</feature>
<evidence type="ECO:0000313" key="1">
    <source>
        <dbReference type="EMBL" id="KAG0434067.1"/>
    </source>
</evidence>
<feature type="non-terminal residue" evidence="1">
    <location>
        <position position="1"/>
    </location>
</feature>
<organism evidence="1 2">
    <name type="scientific">Ixodes persulcatus</name>
    <name type="common">Taiga tick</name>
    <dbReference type="NCBI Taxonomy" id="34615"/>
    <lineage>
        <taxon>Eukaryota</taxon>
        <taxon>Metazoa</taxon>
        <taxon>Ecdysozoa</taxon>
        <taxon>Arthropoda</taxon>
        <taxon>Chelicerata</taxon>
        <taxon>Arachnida</taxon>
        <taxon>Acari</taxon>
        <taxon>Parasitiformes</taxon>
        <taxon>Ixodida</taxon>
        <taxon>Ixodoidea</taxon>
        <taxon>Ixodidae</taxon>
        <taxon>Ixodinae</taxon>
        <taxon>Ixodes</taxon>
    </lineage>
</organism>